<keyword evidence="1" id="KW-0472">Membrane</keyword>
<sequence length="458" mass="51643">MSFNQLPKELIRKNSGVKIEQPSRGFAGMLADTLEYYRCLAYYWTGGSFRKCPYFAGRLQAQCQVYSVAITLGYLWAKPHYRATSLQHDMCINFRNVAIPGTGVPLNLVVWCRAGAILFMLVLYPIVVLAAALKQALRRKVGLKNKIDLDVASSLYCEQLVTPQDWFSYWRLNSFLAGMHATETQAKGFKQEDKWTFLEDGDAAGVPISPYLKVPAIVVKDRYEEGGMGLFFFKNATEGGKWIIQERIENSKFVKSLLPPNAPLSTFRVMTASRGGLTPKDPRLGCEATAEGFKQVPKGHVSAISCVFRAGRRNANTDHDSILYDVDKETGEIKQGTRNMHWYQLGLWKIFTCPWTSNEVFADHPDGGKHGCPARIPVKGKVVPNIKEILHTSCLSHYLLLPDVPLVGWDVAVTDSGVCMLEVNLSCNFFKGSFNQEEYFKFMADYFLYLDDFRLRAK</sequence>
<proteinExistence type="predicted"/>
<gene>
    <name evidence="2" type="ORF">EGYM00392_LOCUS18920</name>
</gene>
<accession>A0A7S1NAH1</accession>
<keyword evidence="1" id="KW-1133">Transmembrane helix</keyword>
<dbReference type="AlphaFoldDB" id="A0A7S1NAH1"/>
<protein>
    <recommendedName>
        <fullName evidence="3">Alpha-L-glutamate ligase-related protein ATP-grasp domain-containing protein</fullName>
    </recommendedName>
</protein>
<dbReference type="EMBL" id="HBGA01051398">
    <property type="protein sequence ID" value="CAD9007826.1"/>
    <property type="molecule type" value="Transcribed_RNA"/>
</dbReference>
<keyword evidence="1" id="KW-0812">Transmembrane</keyword>
<feature type="transmembrane region" description="Helical" evidence="1">
    <location>
        <begin position="108"/>
        <end position="133"/>
    </location>
</feature>
<reference evidence="2" key="1">
    <citation type="submission" date="2021-01" db="EMBL/GenBank/DDBJ databases">
        <authorList>
            <person name="Corre E."/>
            <person name="Pelletier E."/>
            <person name="Niang G."/>
            <person name="Scheremetjew M."/>
            <person name="Finn R."/>
            <person name="Kale V."/>
            <person name="Holt S."/>
            <person name="Cochrane G."/>
            <person name="Meng A."/>
            <person name="Brown T."/>
            <person name="Cohen L."/>
        </authorList>
    </citation>
    <scope>NUCLEOTIDE SEQUENCE</scope>
    <source>
        <strain evidence="2">NIES-381</strain>
    </source>
</reference>
<name>A0A7S1NAH1_9EUGL</name>
<evidence type="ECO:0000313" key="2">
    <source>
        <dbReference type="EMBL" id="CAD9007826.1"/>
    </source>
</evidence>
<evidence type="ECO:0000256" key="1">
    <source>
        <dbReference type="SAM" id="Phobius"/>
    </source>
</evidence>
<organism evidence="2">
    <name type="scientific">Eutreptiella gymnastica</name>
    <dbReference type="NCBI Taxonomy" id="73025"/>
    <lineage>
        <taxon>Eukaryota</taxon>
        <taxon>Discoba</taxon>
        <taxon>Euglenozoa</taxon>
        <taxon>Euglenida</taxon>
        <taxon>Spirocuta</taxon>
        <taxon>Euglenophyceae</taxon>
        <taxon>Eutreptiales</taxon>
        <taxon>Eutreptiaceae</taxon>
        <taxon>Eutreptiella</taxon>
    </lineage>
</organism>
<evidence type="ECO:0008006" key="3">
    <source>
        <dbReference type="Google" id="ProtNLM"/>
    </source>
</evidence>